<dbReference type="Gene3D" id="6.10.250.290">
    <property type="match status" value="1"/>
</dbReference>
<dbReference type="Pfam" id="PF00466">
    <property type="entry name" value="Ribosomal_L10"/>
    <property type="match status" value="1"/>
</dbReference>
<dbReference type="SUPFAM" id="SSF160369">
    <property type="entry name" value="Ribosomal protein L10-like"/>
    <property type="match status" value="1"/>
</dbReference>
<gene>
    <name evidence="4" type="ORF">H4219_002323</name>
</gene>
<reference evidence="4" key="1">
    <citation type="submission" date="2022-07" db="EMBL/GenBank/DDBJ databases">
        <title>Phylogenomic reconstructions and comparative analyses of Kickxellomycotina fungi.</title>
        <authorList>
            <person name="Reynolds N.K."/>
            <person name="Stajich J.E."/>
            <person name="Barry K."/>
            <person name="Grigoriev I.V."/>
            <person name="Crous P."/>
            <person name="Smith M.E."/>
        </authorList>
    </citation>
    <scope>NUCLEOTIDE SEQUENCE</scope>
    <source>
        <strain evidence="4">NBRC 100468</strain>
    </source>
</reference>
<proteinExistence type="inferred from homology"/>
<dbReference type="PANTHER" id="PTHR11560">
    <property type="entry name" value="39S RIBOSOMAL PROTEIN L10, MITOCHONDRIAL"/>
    <property type="match status" value="1"/>
</dbReference>
<evidence type="ECO:0000256" key="1">
    <source>
        <dbReference type="ARBA" id="ARBA00008889"/>
    </source>
</evidence>
<keyword evidence="5" id="KW-1185">Reference proteome</keyword>
<dbReference type="AlphaFoldDB" id="A0A9W8A769"/>
<evidence type="ECO:0008006" key="6">
    <source>
        <dbReference type="Google" id="ProtNLM"/>
    </source>
</evidence>
<comment type="caution">
    <text evidence="4">The sequence shown here is derived from an EMBL/GenBank/DDBJ whole genome shotgun (WGS) entry which is preliminary data.</text>
</comment>
<organism evidence="4 5">
    <name type="scientific">Mycoemilia scoparia</name>
    <dbReference type="NCBI Taxonomy" id="417184"/>
    <lineage>
        <taxon>Eukaryota</taxon>
        <taxon>Fungi</taxon>
        <taxon>Fungi incertae sedis</taxon>
        <taxon>Zoopagomycota</taxon>
        <taxon>Kickxellomycotina</taxon>
        <taxon>Kickxellomycetes</taxon>
        <taxon>Kickxellales</taxon>
        <taxon>Kickxellaceae</taxon>
        <taxon>Mycoemilia</taxon>
    </lineage>
</organism>
<dbReference type="InterPro" id="IPR047865">
    <property type="entry name" value="Ribosomal_uL10_bac_type"/>
</dbReference>
<evidence type="ECO:0000256" key="3">
    <source>
        <dbReference type="ARBA" id="ARBA00023274"/>
    </source>
</evidence>
<name>A0A9W8A769_9FUNG</name>
<keyword evidence="2" id="KW-0689">Ribosomal protein</keyword>
<dbReference type="EMBL" id="JANBPU010000036">
    <property type="protein sequence ID" value="KAJ1918873.1"/>
    <property type="molecule type" value="Genomic_DNA"/>
</dbReference>
<dbReference type="GO" id="GO:1990904">
    <property type="term" value="C:ribonucleoprotein complex"/>
    <property type="evidence" value="ECO:0007669"/>
    <property type="project" value="UniProtKB-KW"/>
</dbReference>
<accession>A0A9W8A769</accession>
<dbReference type="GO" id="GO:0005840">
    <property type="term" value="C:ribosome"/>
    <property type="evidence" value="ECO:0007669"/>
    <property type="project" value="UniProtKB-KW"/>
</dbReference>
<keyword evidence="3" id="KW-0687">Ribonucleoprotein</keyword>
<dbReference type="Proteomes" id="UP001150538">
    <property type="component" value="Unassembled WGS sequence"/>
</dbReference>
<evidence type="ECO:0000313" key="4">
    <source>
        <dbReference type="EMBL" id="KAJ1918873.1"/>
    </source>
</evidence>
<dbReference type="Gene3D" id="3.30.70.1730">
    <property type="match status" value="1"/>
</dbReference>
<dbReference type="OrthoDB" id="360689at2759"/>
<comment type="similarity">
    <text evidence="1">Belongs to the universal ribosomal protein uL10 family.</text>
</comment>
<dbReference type="InterPro" id="IPR043141">
    <property type="entry name" value="Ribosomal_uL10-like_sf"/>
</dbReference>
<protein>
    <recommendedName>
        <fullName evidence="6">Ribosomal protein L10</fullName>
    </recommendedName>
</protein>
<evidence type="ECO:0000313" key="5">
    <source>
        <dbReference type="Proteomes" id="UP001150538"/>
    </source>
</evidence>
<evidence type="ECO:0000256" key="2">
    <source>
        <dbReference type="ARBA" id="ARBA00022980"/>
    </source>
</evidence>
<dbReference type="InterPro" id="IPR001790">
    <property type="entry name" value="Ribosomal_uL10"/>
</dbReference>
<sequence length="234" mass="26038">MADTTKTAIVQAQAFTQTSGSSQTLASEDQCLLARDTPIKQVTKFNKPFSPRKQYLFNQYEKIFSQSPAVLIFQHNNLPESEWANIRRSLSKDKNLCNAKILTIRGGIAKAVVRGTRLRNMKPLFNGPVCVVYWNATENDSNISIKDAVVGSVSVAEKTRKLVYLGGVVFDQLMDSTMIKKLAVLPTLDQSRGQLVGVLETPAQKIHRLLSSNQQRLVSILKQHSESESSQKSE</sequence>